<feature type="region of interest" description="Disordered" evidence="5">
    <location>
        <begin position="610"/>
        <end position="743"/>
    </location>
</feature>
<proteinExistence type="predicted"/>
<feature type="region of interest" description="Disordered" evidence="5">
    <location>
        <begin position="887"/>
        <end position="944"/>
    </location>
</feature>
<feature type="compositionally biased region" description="Polar residues" evidence="5">
    <location>
        <begin position="1014"/>
        <end position="1031"/>
    </location>
</feature>
<feature type="compositionally biased region" description="Polar residues" evidence="5">
    <location>
        <begin position="910"/>
        <end position="935"/>
    </location>
</feature>
<evidence type="ECO:0000256" key="2">
    <source>
        <dbReference type="ARBA" id="ARBA00022692"/>
    </source>
</evidence>
<dbReference type="Proteomes" id="UP001451303">
    <property type="component" value="Unassembled WGS sequence"/>
</dbReference>
<feature type="region of interest" description="Disordered" evidence="5">
    <location>
        <begin position="760"/>
        <end position="811"/>
    </location>
</feature>
<keyword evidence="9" id="KW-1185">Reference proteome</keyword>
<organism evidence="8 9">
    <name type="scientific">Neurospora intermedia</name>
    <dbReference type="NCBI Taxonomy" id="5142"/>
    <lineage>
        <taxon>Eukaryota</taxon>
        <taxon>Fungi</taxon>
        <taxon>Dikarya</taxon>
        <taxon>Ascomycota</taxon>
        <taxon>Pezizomycotina</taxon>
        <taxon>Sordariomycetes</taxon>
        <taxon>Sordariomycetidae</taxon>
        <taxon>Sordariales</taxon>
        <taxon>Sordariaceae</taxon>
        <taxon>Neurospora</taxon>
    </lineage>
</organism>
<evidence type="ECO:0000256" key="4">
    <source>
        <dbReference type="ARBA" id="ARBA00023136"/>
    </source>
</evidence>
<feature type="transmembrane region" description="Helical" evidence="6">
    <location>
        <begin position="6"/>
        <end position="26"/>
    </location>
</feature>
<feature type="region of interest" description="Disordered" evidence="5">
    <location>
        <begin position="970"/>
        <end position="1034"/>
    </location>
</feature>
<feature type="transmembrane region" description="Helical" evidence="6">
    <location>
        <begin position="201"/>
        <end position="220"/>
    </location>
</feature>
<protein>
    <recommendedName>
        <fullName evidence="7">TM7S3/TM198-like domain-containing protein</fullName>
    </recommendedName>
</protein>
<feature type="region of interest" description="Disordered" evidence="5">
    <location>
        <begin position="1162"/>
        <end position="1181"/>
    </location>
</feature>
<dbReference type="Pfam" id="PF13886">
    <property type="entry name" value="TM7S3_TM198"/>
    <property type="match status" value="1"/>
</dbReference>
<feature type="compositionally biased region" description="Basic and acidic residues" evidence="5">
    <location>
        <begin position="652"/>
        <end position="670"/>
    </location>
</feature>
<evidence type="ECO:0000259" key="7">
    <source>
        <dbReference type="Pfam" id="PF13886"/>
    </source>
</evidence>
<evidence type="ECO:0000313" key="8">
    <source>
        <dbReference type="EMBL" id="KAL0473457.1"/>
    </source>
</evidence>
<feature type="region of interest" description="Disordered" evidence="5">
    <location>
        <begin position="536"/>
        <end position="591"/>
    </location>
</feature>
<evidence type="ECO:0000256" key="3">
    <source>
        <dbReference type="ARBA" id="ARBA00022989"/>
    </source>
</evidence>
<feature type="transmembrane region" description="Helical" evidence="6">
    <location>
        <begin position="254"/>
        <end position="275"/>
    </location>
</feature>
<feature type="compositionally biased region" description="Basic and acidic residues" evidence="5">
    <location>
        <begin position="488"/>
        <end position="497"/>
    </location>
</feature>
<feature type="transmembrane region" description="Helical" evidence="6">
    <location>
        <begin position="232"/>
        <end position="248"/>
    </location>
</feature>
<sequence length="1181" mass="128541">MRVSISVNARHLLCLYIFFTLTSGWLSRPERRQRSEISTTVSPTQVPTHTIENTIRTPASTSVVESSSKGSIRVTVSTSVPTTTNPTVSTATGTTNGSSVFEVTIPKGQLPIQPRITPGWAVSGAILILTGIVCGMVGIKKKWLHTFLTTGFLVSLGTTVLILYVTDPPVSDAVQGAYVVAAVCTGLIVGGLAIIFQDLAQSSACLLAGFCFSMWLLTLGPGGLIHHKGGKVAFIVLLSLAWFCLYFTRWTRTYSLTAAISFSGATAAVLGIDCFSRAGMKEFWAYIWDLNGDIFPLGTVTYPLTRGICAEIAAIMVIFVAWIVSQLEPWCLVRNRGESKPADHERNPEAERNLEAEDEKTACQLEEARARDLREWERKYGDGEIRQVSSAEDSDLGHTDSENGMLRHSQRIIPAATASRSRSTTGMDSNISNLGYAAGAMTPLSPAQATAAAMACFPTRNLNGASDDTVPSECRTDTGSPTSDEENTDIRVNDGRKVVSSVMPASRPRPQSSSDTYPSAKPLSLERIERQDGIGGLHVPVEDDGGDWLGQTEQRRSTTMTRRLSNRNLSPKPVHREAERSQQTGDSREGGVAAIWRIRNDTDSVAVNLDDLGSVSNDESIEDDQMDEGKVSSFKTQSTEDTSKQTEASVKPTEEISDKLLSEGHSDQPDHSQVQQGSDIPSTSRGYGLMFDEPYEFQGEKEKPQPSPVDAPGLMGGSEMRSSGSPKLDESSGSGPLEENLAQELSPIALYHRTKEWAKHLDAADTPEEPVAPQPIDDSKETNSDLPTEKPVPVDLSGLQQTATNASLPRAIPRTKSLVTDYLARQRAIHRSSSGSVLQRYPEDTYHASDSTPEPGHVATTRAFPYRSASESFKGLTSRLYNETITEEGGAQSHQRASPQLSGVEHKTSRSVSLGVSGLAQTPRTSQHQTPSTMMDTRKEVLRSKSQGHSFNAPAVEVLHDRAPAVKLHLVQDGSDSPPIDTDDIPLSQRRKIIRESSLTSESRNRRSRDRLQDPTNPKSSPKLNNLSLGPSTPDAVREAKLANFRDSVAADLRASLIRNASTKNNITTARITSSTSPLQPPATVYDPHSVGHQFSVITQTQTQEQIHSGLGRRALTQRNTYGYGKKPQQQQQDPRSTGVAVETLERHSSGQTQLQVARAHRAHRAHRDAMRRLQASTKTE</sequence>
<feature type="region of interest" description="Disordered" evidence="5">
    <location>
        <begin position="462"/>
        <end position="523"/>
    </location>
</feature>
<keyword evidence="3 6" id="KW-1133">Transmembrane helix</keyword>
<feature type="compositionally biased region" description="Polar residues" evidence="5">
    <location>
        <begin position="892"/>
        <end position="901"/>
    </location>
</feature>
<dbReference type="InterPro" id="IPR025256">
    <property type="entry name" value="TM7S3/TM198-like_dom"/>
</dbReference>
<dbReference type="PANTHER" id="PTHR39469:SF1">
    <property type="entry name" value="DUF4203 DOMAIN-CONTAINING PROTEIN"/>
    <property type="match status" value="1"/>
</dbReference>
<comment type="caution">
    <text evidence="8">The sequence shown here is derived from an EMBL/GenBank/DDBJ whole genome shotgun (WGS) entry which is preliminary data.</text>
</comment>
<reference evidence="8 9" key="1">
    <citation type="submission" date="2023-09" db="EMBL/GenBank/DDBJ databases">
        <title>Multi-omics analysis of a traditional fermented food reveals byproduct-associated fungal strains for waste-to-food upcycling.</title>
        <authorList>
            <consortium name="Lawrence Berkeley National Laboratory"/>
            <person name="Rekdal V.M."/>
            <person name="Villalobos-Escobedo J.M."/>
            <person name="Rodriguez-Valeron N."/>
            <person name="Garcia M.O."/>
            <person name="Vasquez D.P."/>
            <person name="Damayanti I."/>
            <person name="Sorensen P.M."/>
            <person name="Baidoo E.E."/>
            <person name="De Carvalho A.C."/>
            <person name="Riley R."/>
            <person name="Lipzen A."/>
            <person name="He G."/>
            <person name="Yan M."/>
            <person name="Haridas S."/>
            <person name="Daum C."/>
            <person name="Yoshinaga Y."/>
            <person name="Ng V."/>
            <person name="Grigoriev I.V."/>
            <person name="Munk R."/>
            <person name="Nuraida L."/>
            <person name="Wijaya C.H."/>
            <person name="Morales P.-C."/>
            <person name="Keasling J.D."/>
        </authorList>
    </citation>
    <scope>NUCLEOTIDE SEQUENCE [LARGE SCALE GENOMIC DNA]</scope>
    <source>
        <strain evidence="8 9">FGSC 2613</strain>
    </source>
</reference>
<feature type="transmembrane region" description="Helical" evidence="6">
    <location>
        <begin position="145"/>
        <end position="165"/>
    </location>
</feature>
<accession>A0ABR3DM99</accession>
<feature type="compositionally biased region" description="Polar residues" evidence="5">
    <location>
        <begin position="798"/>
        <end position="807"/>
    </location>
</feature>
<comment type="subcellular location">
    <subcellularLocation>
        <location evidence="1">Membrane</location>
        <topology evidence="1">Multi-pass membrane protein</topology>
    </subcellularLocation>
</comment>
<feature type="region of interest" description="Disordered" evidence="5">
    <location>
        <begin position="385"/>
        <end position="426"/>
    </location>
</feature>
<dbReference type="EMBL" id="JAVLET010000002">
    <property type="protein sequence ID" value="KAL0473457.1"/>
    <property type="molecule type" value="Genomic_DNA"/>
</dbReference>
<evidence type="ECO:0000256" key="5">
    <source>
        <dbReference type="SAM" id="MobiDB-lite"/>
    </source>
</evidence>
<feature type="domain" description="TM7S3/TM198-like" evidence="7">
    <location>
        <begin position="124"/>
        <end position="327"/>
    </location>
</feature>
<feature type="compositionally biased region" description="Low complexity" evidence="5">
    <location>
        <begin position="973"/>
        <end position="988"/>
    </location>
</feature>
<feature type="transmembrane region" description="Helical" evidence="6">
    <location>
        <begin position="177"/>
        <end position="195"/>
    </location>
</feature>
<feature type="transmembrane region" description="Helical" evidence="6">
    <location>
        <begin position="119"/>
        <end position="139"/>
    </location>
</feature>
<gene>
    <name evidence="8" type="ORF">QR685DRAFT_175514</name>
</gene>
<feature type="compositionally biased region" description="Polar residues" evidence="5">
    <location>
        <begin position="633"/>
        <end position="648"/>
    </location>
</feature>
<name>A0ABR3DM99_NEUIN</name>
<feature type="compositionally biased region" description="Polar residues" evidence="5">
    <location>
        <begin position="671"/>
        <end position="685"/>
    </location>
</feature>
<feature type="region of interest" description="Disordered" evidence="5">
    <location>
        <begin position="338"/>
        <end position="359"/>
    </location>
</feature>
<evidence type="ECO:0000256" key="6">
    <source>
        <dbReference type="SAM" id="Phobius"/>
    </source>
</evidence>
<keyword evidence="2 6" id="KW-0812">Transmembrane</keyword>
<dbReference type="PANTHER" id="PTHR39469">
    <property type="entry name" value="CHROMOSOME 1, WHOLE GENOME SHOTGUN SEQUENCE"/>
    <property type="match status" value="1"/>
</dbReference>
<evidence type="ECO:0000313" key="9">
    <source>
        <dbReference type="Proteomes" id="UP001451303"/>
    </source>
</evidence>
<keyword evidence="4 6" id="KW-0472">Membrane</keyword>
<feature type="compositionally biased region" description="Polar residues" evidence="5">
    <location>
        <begin position="557"/>
        <end position="569"/>
    </location>
</feature>
<evidence type="ECO:0000256" key="1">
    <source>
        <dbReference type="ARBA" id="ARBA00004141"/>
    </source>
</evidence>